<dbReference type="PANTHER" id="PTHR12121:SF37">
    <property type="entry name" value="2',5'-PHOSPHODIESTERASE 12"/>
    <property type="match status" value="1"/>
</dbReference>
<sequence length="329" mass="37087">MARCNSPTAMLIDLPPLIMTGFPIVPKLPSEFAKCNGCTFSWSRVQLEACGTLELSERTKNVDYNEVSKSFVYTPTLDDIGCHLKFCAVSGQAEGCIETISKVEVTSGPGSCPFEKRHKYTSNLTENGVFRIMSYNILAEMYLNRDYLTEFQYCPRYAVELAYRTPLLLKEILGYNNDILCLQEVGRELFRDDLLPSLEAFDFEGHYREKGGGTAEGTAIFFRKSKFRYLGQHDILIIDHLETDAGCVDILQKTYSNGNFKEAFKRNFQTVQVSLPQLFLMDLQEMLYCFGSLVVRASAPEARGRGFNPRPSHTKRLTKMALAAASLDA</sequence>
<dbReference type="PANTHER" id="PTHR12121">
    <property type="entry name" value="CARBON CATABOLITE REPRESSOR PROTEIN 4"/>
    <property type="match status" value="1"/>
</dbReference>
<reference evidence="3 4" key="1">
    <citation type="submission" date="2024-11" db="EMBL/GenBank/DDBJ databases">
        <title>Chromosome-level genome assembly of the freshwater bivalve Anodonta woodiana.</title>
        <authorList>
            <person name="Chen X."/>
        </authorList>
    </citation>
    <scope>NUCLEOTIDE SEQUENCE [LARGE SCALE GENOMIC DNA]</scope>
    <source>
        <strain evidence="3">MN2024</strain>
        <tissue evidence="3">Gills</tissue>
    </source>
</reference>
<name>A0ABD3V1Y8_SINWO</name>
<evidence type="ECO:0000313" key="4">
    <source>
        <dbReference type="Proteomes" id="UP001634394"/>
    </source>
</evidence>
<evidence type="ECO:0000259" key="2">
    <source>
        <dbReference type="Pfam" id="PF21171"/>
    </source>
</evidence>
<gene>
    <name evidence="3" type="ORF">ACJMK2_014205</name>
</gene>
<comment type="caution">
    <text evidence="3">The sequence shown here is derived from an EMBL/GenBank/DDBJ whole genome shotgun (WGS) entry which is preliminary data.</text>
</comment>
<accession>A0ABD3V1Y8</accession>
<dbReference type="InterPro" id="IPR050410">
    <property type="entry name" value="CCR4/nocturin_mRNA_transcr"/>
</dbReference>
<dbReference type="InterPro" id="IPR005135">
    <property type="entry name" value="Endo/exonuclease/phosphatase"/>
</dbReference>
<evidence type="ECO:0000259" key="1">
    <source>
        <dbReference type="Pfam" id="PF03372"/>
    </source>
</evidence>
<dbReference type="Pfam" id="PF21171">
    <property type="entry name" value="PDE12-like_N"/>
    <property type="match status" value="1"/>
</dbReference>
<dbReference type="EMBL" id="JBJQND010000014">
    <property type="protein sequence ID" value="KAL3854971.1"/>
    <property type="molecule type" value="Genomic_DNA"/>
</dbReference>
<dbReference type="Proteomes" id="UP001634394">
    <property type="component" value="Unassembled WGS sequence"/>
</dbReference>
<proteinExistence type="predicted"/>
<feature type="domain" description="2',5'-phosphodiesterase 12-like N-terminal" evidence="2">
    <location>
        <begin position="7"/>
        <end position="94"/>
    </location>
</feature>
<evidence type="ECO:0000313" key="3">
    <source>
        <dbReference type="EMBL" id="KAL3854971.1"/>
    </source>
</evidence>
<feature type="domain" description="Endonuclease/exonuclease/phosphatase" evidence="1">
    <location>
        <begin position="133"/>
        <end position="240"/>
    </location>
</feature>
<protein>
    <submittedName>
        <fullName evidence="3">Uncharacterized protein</fullName>
    </submittedName>
</protein>
<dbReference type="InterPro" id="IPR036691">
    <property type="entry name" value="Endo/exonu/phosph_ase_sf"/>
</dbReference>
<dbReference type="Gene3D" id="3.60.10.10">
    <property type="entry name" value="Endonuclease/exonuclease/phosphatase"/>
    <property type="match status" value="1"/>
</dbReference>
<dbReference type="Pfam" id="PF03372">
    <property type="entry name" value="Exo_endo_phos"/>
    <property type="match status" value="1"/>
</dbReference>
<dbReference type="AlphaFoldDB" id="A0ABD3V1Y8"/>
<dbReference type="InterPro" id="IPR048821">
    <property type="entry name" value="PDE12-like_N"/>
</dbReference>
<organism evidence="3 4">
    <name type="scientific">Sinanodonta woodiana</name>
    <name type="common">Chinese pond mussel</name>
    <name type="synonym">Anodonta woodiana</name>
    <dbReference type="NCBI Taxonomy" id="1069815"/>
    <lineage>
        <taxon>Eukaryota</taxon>
        <taxon>Metazoa</taxon>
        <taxon>Spiralia</taxon>
        <taxon>Lophotrochozoa</taxon>
        <taxon>Mollusca</taxon>
        <taxon>Bivalvia</taxon>
        <taxon>Autobranchia</taxon>
        <taxon>Heteroconchia</taxon>
        <taxon>Palaeoheterodonta</taxon>
        <taxon>Unionida</taxon>
        <taxon>Unionoidea</taxon>
        <taxon>Unionidae</taxon>
        <taxon>Unioninae</taxon>
        <taxon>Sinanodonta</taxon>
    </lineage>
</organism>
<dbReference type="SUPFAM" id="SSF56219">
    <property type="entry name" value="DNase I-like"/>
    <property type="match status" value="1"/>
</dbReference>
<keyword evidence="4" id="KW-1185">Reference proteome</keyword>